<sequence>MRASFFRSRVVGKEKKGRGKGRAESTDEWDARVAEVDALRDSSLGCLPRSIFADVVSRLDGPDVARLGMTCRAARAYCSRPAIWRALARAQEAPALVREDLVNRDFTWKQLYAWRRHVLWHRARGVDRIAVADHARVLTCDPVEGGGRVRVAYEAPSPQPLAPNLLTWSPDASMLVVAQESAEGCKLVLSAPTACLRPKRSNRFASGDRQFQILDRRRRGTGHDRGDGYDSEDATMGDEDSTAAAGHGLGTSGRTQTAGRTQQLAGTNAAFFGRGDSGGGQSGGAAWQQLDDEDDSVDANKAKEPRAYPRGIVAPIDRVRSHKLPAMNSVHVPLRNPVFAAFTACGTRLLLMNVRRHGEEFALHELDLTVAMASLHGATPGAAGTRGSKFLAKNHQFKNHQSLAGTKRRRGDFVAGDDDDAAAAPANVRGVGPDGWLSADARETLTLVESGRELSFSPGPSTRDVLSLVNGAAVGKISPANLRAWSGLDRECTARPVAGGARDRVRAARALERDEDVRMNERLRKEENETASEASFELDGDELEEERDNRASTGNTHPAWRAGGGADGGAVEGAVWGAHAASDDDEGGLREVSSAPESLWWRRSVDAFRGGYSAGVETLRSAAVQLARSLLPAAIVHPAGVRRGGSSRRRGGGSVWGAGRGEREEAAMRRAAEVERRSRSGGRAIKRARLTGRAAAAGGAAGGGGDRSRAPVVGGFSRLGKAKKGSGPSASVGYVNPFACAIPSVRRARPSDVVSFRRDRLHETSLPGLAHIVQWVRPARDVPSVGRGSNLVAGDSPGGDSPGDHGHWLVPVSFPDAMPRAVHLALLPAAPTPGPNEIRGTDAQRRESARLAMLGLDASMPRSAASRVAAAVERSVIAARSLFSKDARHPSAPVGAPVGTLEDACVVELAPPAAYNELHVVVSTVAAAAPGGKIVCWADDGALWARRAVDGPDGNRTWDRATRVLDLRRCGFGADAGLRIDDEGSVAPNPVLHQVCAMQWSASGTRLLILVACHFTTTSHVFPMHQWMVWDPPATWLGASDLSLLEDPPSATTHGAGCFAASGGGPGAPVFCRCVSRSYDDALAGDFRCSHGRDRYRCEECGGAGVGEDAIDPGTLDSIRARVHETGAYGFDPDDVLGVITRGRWHVPTKTFVQDVLPIFEQYSQTHSLWAPDEDRVCYPVRSDGSGAGAGVGGGDHVWMTRFPRMPIVHRLASVGGGRNVRQVGEHNALPFKHAFVDSAVVVCEGSFCVWSPC</sequence>
<dbReference type="EMBL" id="CP001324">
    <property type="protein sequence ID" value="ACO62073.1"/>
    <property type="molecule type" value="Genomic_DNA"/>
</dbReference>
<feature type="region of interest" description="Disordered" evidence="1">
    <location>
        <begin position="206"/>
        <end position="260"/>
    </location>
</feature>
<organism evidence="3 4">
    <name type="scientific">Micromonas commoda (strain RCC299 / NOUM17 / CCMP2709)</name>
    <name type="common">Picoplanktonic green alga</name>
    <dbReference type="NCBI Taxonomy" id="296587"/>
    <lineage>
        <taxon>Eukaryota</taxon>
        <taxon>Viridiplantae</taxon>
        <taxon>Chlorophyta</taxon>
        <taxon>Mamiellophyceae</taxon>
        <taxon>Mamiellales</taxon>
        <taxon>Mamiellaceae</taxon>
        <taxon>Micromonas</taxon>
    </lineage>
</organism>
<feature type="region of interest" description="Disordered" evidence="1">
    <location>
        <begin position="521"/>
        <end position="571"/>
    </location>
</feature>
<name>C1E0W3_MICCC</name>
<dbReference type="InterPro" id="IPR001810">
    <property type="entry name" value="F-box_dom"/>
</dbReference>
<proteinExistence type="predicted"/>
<dbReference type="OMA" id="SHATWRR"/>
<dbReference type="Gene3D" id="1.20.1280.50">
    <property type="match status" value="1"/>
</dbReference>
<dbReference type="PROSITE" id="PS50181">
    <property type="entry name" value="FBOX"/>
    <property type="match status" value="1"/>
</dbReference>
<dbReference type="SUPFAM" id="SSF81383">
    <property type="entry name" value="F-box domain"/>
    <property type="match status" value="1"/>
</dbReference>
<dbReference type="InterPro" id="IPR036047">
    <property type="entry name" value="F-box-like_dom_sf"/>
</dbReference>
<evidence type="ECO:0000256" key="1">
    <source>
        <dbReference type="SAM" id="MobiDB-lite"/>
    </source>
</evidence>
<feature type="compositionally biased region" description="Acidic residues" evidence="1">
    <location>
        <begin position="229"/>
        <end position="241"/>
    </location>
</feature>
<dbReference type="RefSeq" id="XP_002500815.1">
    <property type="nucleotide sequence ID" value="XM_002500769.1"/>
</dbReference>
<dbReference type="InParanoid" id="C1E0W3"/>
<feature type="domain" description="F-box" evidence="2">
    <location>
        <begin position="41"/>
        <end position="87"/>
    </location>
</feature>
<dbReference type="STRING" id="296587.C1E0W3"/>
<feature type="region of interest" description="Disordered" evidence="1">
    <location>
        <begin position="396"/>
        <end position="418"/>
    </location>
</feature>
<feature type="compositionally biased region" description="Acidic residues" evidence="1">
    <location>
        <begin position="536"/>
        <end position="546"/>
    </location>
</feature>
<dbReference type="AlphaFoldDB" id="C1E0W3"/>
<evidence type="ECO:0000313" key="3">
    <source>
        <dbReference type="EMBL" id="ACO62073.1"/>
    </source>
</evidence>
<reference evidence="3 4" key="1">
    <citation type="journal article" date="2009" name="Science">
        <title>Green evolution and dynamic adaptations revealed by genomes of the marine picoeukaryotes Micromonas.</title>
        <authorList>
            <person name="Worden A.Z."/>
            <person name="Lee J.H."/>
            <person name="Mock T."/>
            <person name="Rouze P."/>
            <person name="Simmons M.P."/>
            <person name="Aerts A.L."/>
            <person name="Allen A.E."/>
            <person name="Cuvelier M.L."/>
            <person name="Derelle E."/>
            <person name="Everett M.V."/>
            <person name="Foulon E."/>
            <person name="Grimwood J."/>
            <person name="Gundlach H."/>
            <person name="Henrissat B."/>
            <person name="Napoli C."/>
            <person name="McDonald S.M."/>
            <person name="Parker M.S."/>
            <person name="Rombauts S."/>
            <person name="Salamov A."/>
            <person name="Von Dassow P."/>
            <person name="Badger J.H."/>
            <person name="Coutinho P.M."/>
            <person name="Demir E."/>
            <person name="Dubchak I."/>
            <person name="Gentemann C."/>
            <person name="Eikrem W."/>
            <person name="Gready J.E."/>
            <person name="John U."/>
            <person name="Lanier W."/>
            <person name="Lindquist E.A."/>
            <person name="Lucas S."/>
            <person name="Mayer K.F."/>
            <person name="Moreau H."/>
            <person name="Not F."/>
            <person name="Otillar R."/>
            <person name="Panaud O."/>
            <person name="Pangilinan J."/>
            <person name="Paulsen I."/>
            <person name="Piegu B."/>
            <person name="Poliakov A."/>
            <person name="Robbens S."/>
            <person name="Schmutz J."/>
            <person name="Toulza E."/>
            <person name="Wyss T."/>
            <person name="Zelensky A."/>
            <person name="Zhou K."/>
            <person name="Armbrust E.V."/>
            <person name="Bhattacharya D."/>
            <person name="Goodenough U.W."/>
            <person name="Van de Peer Y."/>
            <person name="Grigoriev I.V."/>
        </authorList>
    </citation>
    <scope>NUCLEOTIDE SEQUENCE [LARGE SCALE GENOMIC DNA]</scope>
    <source>
        <strain evidence="4">RCC299 / NOUM17</strain>
    </source>
</reference>
<dbReference type="Proteomes" id="UP000002009">
    <property type="component" value="Chromosome 3"/>
</dbReference>
<evidence type="ECO:0000313" key="4">
    <source>
        <dbReference type="Proteomes" id="UP000002009"/>
    </source>
</evidence>
<gene>
    <name evidence="3" type="ORF">MICPUN_56659</name>
</gene>
<dbReference type="GeneID" id="8242004"/>
<feature type="region of interest" description="Disordered" evidence="1">
    <location>
        <begin position="641"/>
        <end position="662"/>
    </location>
</feature>
<protein>
    <recommendedName>
        <fullName evidence="2">F-box domain-containing protein</fullName>
    </recommendedName>
</protein>
<feature type="compositionally biased region" description="Gly residues" evidence="1">
    <location>
        <begin position="562"/>
        <end position="571"/>
    </location>
</feature>
<dbReference type="KEGG" id="mis:MICPUN_56659"/>
<dbReference type="OrthoDB" id="10678842at2759"/>
<evidence type="ECO:0000259" key="2">
    <source>
        <dbReference type="PROSITE" id="PS50181"/>
    </source>
</evidence>
<accession>C1E0W3</accession>
<keyword evidence="4" id="KW-1185">Reference proteome</keyword>